<dbReference type="SMART" id="SM00359">
    <property type="entry name" value="PUA"/>
    <property type="match status" value="1"/>
</dbReference>
<dbReference type="PANTHER" id="PTHR23127:SF0">
    <property type="entry name" value="H_ACA RIBONUCLEOPROTEIN COMPLEX SUBUNIT DKC1"/>
    <property type="match status" value="1"/>
</dbReference>
<dbReference type="EMBL" id="CP002057">
    <property type="protein sequence ID" value="ADI36931.1"/>
    <property type="molecule type" value="Genomic_DNA"/>
</dbReference>
<dbReference type="EC" id="5.4.99.25" evidence="5"/>
<feature type="domain" description="PUA" evidence="6">
    <location>
        <begin position="245"/>
        <end position="319"/>
    </location>
</feature>
<evidence type="ECO:0000313" key="9">
    <source>
        <dbReference type="Proteomes" id="UP000007722"/>
    </source>
</evidence>
<keyword evidence="2 5" id="KW-0413">Isomerase</keyword>
<dbReference type="SMART" id="SM01136">
    <property type="entry name" value="DKCLD"/>
    <property type="match status" value="1"/>
</dbReference>
<dbReference type="GO" id="GO:0031120">
    <property type="term" value="P:snRNA pseudouridine synthesis"/>
    <property type="evidence" value="ECO:0007669"/>
    <property type="project" value="TreeGrafter"/>
</dbReference>
<dbReference type="Pfam" id="PF08068">
    <property type="entry name" value="DKCLD"/>
    <property type="match status" value="1"/>
</dbReference>
<accession>D7DUX1</accession>
<dbReference type="NCBIfam" id="NF003280">
    <property type="entry name" value="PRK04270.1"/>
    <property type="match status" value="1"/>
</dbReference>
<dbReference type="InterPro" id="IPR002501">
    <property type="entry name" value="PsdUridine_synth_N"/>
</dbReference>
<comment type="function">
    <text evidence="3 5">Could be responsible for synthesis of pseudouridine from uracil-55 in the psi GC loop of transfer RNAs.</text>
</comment>
<dbReference type="GO" id="GO:0160148">
    <property type="term" value="F:tRNA pseudouridine(55) synthase activity"/>
    <property type="evidence" value="ECO:0007669"/>
    <property type="project" value="UniProtKB-EC"/>
</dbReference>
<dbReference type="InterPro" id="IPR002478">
    <property type="entry name" value="PUA"/>
</dbReference>
<gene>
    <name evidence="5" type="primary">truB</name>
    <name evidence="8" type="ordered locus">Mvol_1274</name>
</gene>
<dbReference type="CDD" id="cd02572">
    <property type="entry name" value="PseudoU_synth_hDyskerin"/>
    <property type="match status" value="1"/>
</dbReference>
<dbReference type="GO" id="GO:0003723">
    <property type="term" value="F:RNA binding"/>
    <property type="evidence" value="ECO:0007669"/>
    <property type="project" value="InterPro"/>
</dbReference>
<dbReference type="STRING" id="456320.Mvol_1274"/>
<keyword evidence="9" id="KW-1185">Reference proteome</keyword>
<dbReference type="GO" id="GO:0031118">
    <property type="term" value="P:rRNA pseudouridine synthesis"/>
    <property type="evidence" value="ECO:0007669"/>
    <property type="project" value="TreeGrafter"/>
</dbReference>
<organism evidence="8 9">
    <name type="scientific">Methanococcus voltae (strain ATCC BAA-1334 / A3)</name>
    <dbReference type="NCBI Taxonomy" id="456320"/>
    <lineage>
        <taxon>Archaea</taxon>
        <taxon>Methanobacteriati</taxon>
        <taxon>Methanobacteriota</taxon>
        <taxon>Methanomada group</taxon>
        <taxon>Methanococci</taxon>
        <taxon>Methanococcales</taxon>
        <taxon>Methanococcaceae</taxon>
        <taxon>Methanococcus</taxon>
    </lineage>
</organism>
<dbReference type="FunCoup" id="D7DUX1">
    <property type="interactions" value="196"/>
</dbReference>
<evidence type="ECO:0000256" key="5">
    <source>
        <dbReference type="HAMAP-Rule" id="MF_01081"/>
    </source>
</evidence>
<dbReference type="HAMAP" id="MF_01081">
    <property type="entry name" value="TruB_arch"/>
    <property type="match status" value="1"/>
</dbReference>
<dbReference type="SUPFAM" id="SSF55120">
    <property type="entry name" value="Pseudouridine synthase"/>
    <property type="match status" value="1"/>
</dbReference>
<dbReference type="InterPro" id="IPR036974">
    <property type="entry name" value="PUA_sf"/>
</dbReference>
<dbReference type="PROSITE" id="PS50890">
    <property type="entry name" value="PUA"/>
    <property type="match status" value="1"/>
</dbReference>
<keyword evidence="1 5" id="KW-0819">tRNA processing</keyword>
<evidence type="ECO:0000256" key="2">
    <source>
        <dbReference type="ARBA" id="ARBA00023235"/>
    </source>
</evidence>
<comment type="catalytic activity">
    <reaction evidence="5">
        <text>uridine(55) in tRNA = pseudouridine(55) in tRNA</text>
        <dbReference type="Rhea" id="RHEA:42532"/>
        <dbReference type="Rhea" id="RHEA-COMP:10101"/>
        <dbReference type="Rhea" id="RHEA-COMP:10102"/>
        <dbReference type="ChEBI" id="CHEBI:65314"/>
        <dbReference type="ChEBI" id="CHEBI:65315"/>
        <dbReference type="EC" id="5.4.99.25"/>
    </reaction>
</comment>
<evidence type="ECO:0000256" key="4">
    <source>
        <dbReference type="ARBA" id="ARBA00060775"/>
    </source>
</evidence>
<proteinExistence type="inferred from homology"/>
<dbReference type="GO" id="GO:0031119">
    <property type="term" value="P:tRNA pseudouridine synthesis"/>
    <property type="evidence" value="ECO:0007669"/>
    <property type="project" value="UniProtKB-UniRule"/>
</dbReference>
<dbReference type="GO" id="GO:1990481">
    <property type="term" value="P:mRNA pseudouridine synthesis"/>
    <property type="evidence" value="ECO:0007669"/>
    <property type="project" value="TreeGrafter"/>
</dbReference>
<feature type="domain" description="Dyskerin-like" evidence="7">
    <location>
        <begin position="3"/>
        <end position="51"/>
    </location>
</feature>
<dbReference type="InterPro" id="IPR026326">
    <property type="entry name" value="TruB_arch"/>
</dbReference>
<name>D7DUX1_METV3</name>
<dbReference type="PANTHER" id="PTHR23127">
    <property type="entry name" value="CENTROMERE/MICROTUBULE BINDING PROTEIN CBF5"/>
    <property type="match status" value="1"/>
</dbReference>
<dbReference type="Proteomes" id="UP000007722">
    <property type="component" value="Chromosome"/>
</dbReference>
<comment type="similarity">
    <text evidence="4 5">Belongs to the pseudouridine synthase TruB family. Type 2 subfamily.</text>
</comment>
<protein>
    <recommendedName>
        <fullName evidence="5">Probable tRNA pseudouridine synthase B</fullName>
        <ecNumber evidence="5">5.4.99.25</ecNumber>
    </recommendedName>
    <alternativeName>
        <fullName evidence="5">tRNA pseudouridine(55) synthase</fullName>
        <shortName evidence="5">Psi55 synthase</shortName>
    </alternativeName>
    <alternativeName>
        <fullName evidence="5">tRNA pseudouridylate synthase</fullName>
    </alternativeName>
    <alternativeName>
        <fullName evidence="5">tRNA-uridine isomerase</fullName>
    </alternativeName>
</protein>
<dbReference type="Pfam" id="PF01472">
    <property type="entry name" value="PUA"/>
    <property type="match status" value="1"/>
</dbReference>
<evidence type="ECO:0000259" key="6">
    <source>
        <dbReference type="SMART" id="SM00359"/>
    </source>
</evidence>
<evidence type="ECO:0000256" key="3">
    <source>
        <dbReference type="ARBA" id="ARBA00060072"/>
    </source>
</evidence>
<dbReference type="Pfam" id="PF16198">
    <property type="entry name" value="TruB_C_2"/>
    <property type="match status" value="1"/>
</dbReference>
<dbReference type="CDD" id="cd21148">
    <property type="entry name" value="PUA_Cbf5"/>
    <property type="match status" value="1"/>
</dbReference>
<dbReference type="FunFam" id="3.30.2350.10:FF:000001">
    <property type="entry name" value="H/ACA ribonucleoprotein complex subunit CBF5"/>
    <property type="match status" value="1"/>
</dbReference>
<dbReference type="NCBIfam" id="TIGR00425">
    <property type="entry name" value="CBF5"/>
    <property type="match status" value="1"/>
</dbReference>
<dbReference type="Gene3D" id="2.30.130.10">
    <property type="entry name" value="PUA domain"/>
    <property type="match status" value="1"/>
</dbReference>
<dbReference type="InterPro" id="IPR004802">
    <property type="entry name" value="tRNA_PsdUridine_synth_B_fam"/>
</dbReference>
<dbReference type="InterPro" id="IPR032819">
    <property type="entry name" value="TruB_C"/>
</dbReference>
<dbReference type="InterPro" id="IPR020103">
    <property type="entry name" value="PsdUridine_synth_cat_dom_sf"/>
</dbReference>
<dbReference type="Gene3D" id="3.30.2350.10">
    <property type="entry name" value="Pseudouridine synthase"/>
    <property type="match status" value="1"/>
</dbReference>
<dbReference type="KEGG" id="mvo:Mvol_1274"/>
<feature type="active site" description="Nucleophile" evidence="5">
    <location>
        <position position="70"/>
    </location>
</feature>
<dbReference type="eggNOG" id="arCOG00987">
    <property type="taxonomic scope" value="Archaea"/>
</dbReference>
<evidence type="ECO:0000256" key="1">
    <source>
        <dbReference type="ARBA" id="ARBA00022694"/>
    </source>
</evidence>
<dbReference type="AlphaFoldDB" id="D7DUX1"/>
<dbReference type="SUPFAM" id="SSF88697">
    <property type="entry name" value="PUA domain-like"/>
    <property type="match status" value="1"/>
</dbReference>
<dbReference type="Pfam" id="PF01509">
    <property type="entry name" value="TruB_N"/>
    <property type="match status" value="1"/>
</dbReference>
<evidence type="ECO:0000313" key="8">
    <source>
        <dbReference type="EMBL" id="ADI36931.1"/>
    </source>
</evidence>
<evidence type="ECO:0000259" key="7">
    <source>
        <dbReference type="SMART" id="SM01136"/>
    </source>
</evidence>
<dbReference type="HOGENOM" id="CLU_032087_3_0_2"/>
<dbReference type="GO" id="GO:0000495">
    <property type="term" value="P:box H/ACA sno(s)RNA 3'-end processing"/>
    <property type="evidence" value="ECO:0007669"/>
    <property type="project" value="TreeGrafter"/>
</dbReference>
<dbReference type="InParanoid" id="D7DUX1"/>
<dbReference type="InterPro" id="IPR012960">
    <property type="entry name" value="Dyskerin-like"/>
</dbReference>
<dbReference type="InterPro" id="IPR015947">
    <property type="entry name" value="PUA-like_sf"/>
</dbReference>
<reference evidence="8 9" key="1">
    <citation type="submission" date="2010-05" db="EMBL/GenBank/DDBJ databases">
        <title>Complete sequence of Methanococcus voltae A3.</title>
        <authorList>
            <consortium name="US DOE Joint Genome Institute"/>
            <person name="Lucas S."/>
            <person name="Copeland A."/>
            <person name="Lapidus A."/>
            <person name="Cheng J.-F."/>
            <person name="Bruce D."/>
            <person name="Goodwin L."/>
            <person name="Pitluck S."/>
            <person name="Lowry S."/>
            <person name="Clum A."/>
            <person name="Land M."/>
            <person name="Hauser L."/>
            <person name="Kyrpides N."/>
            <person name="Mikhailova N."/>
            <person name="Whitman W.B."/>
            <person name="Woyke T."/>
        </authorList>
    </citation>
    <scope>NUCLEOTIDE SEQUENCE [LARGE SCALE GENOMIC DNA]</scope>
    <source>
        <strain evidence="9">ATCC BAA-1334 / A3</strain>
    </source>
</reference>
<sequence>MSMERELLIKEESKTNYEFGTNPYNRDIKSLLETGIVIINKPSGPTSHEVSAWVRDILKVSKAGHGGTLDPKVTGALPIALGNSTKCVPYWHIPPKEYVCIMRLHRDMKESKIGEKEILELFDNFIGKMYQRPPLKASVARKLRVRKIYELKLIEINEEINSVLFWVRCQSGTYLRKLVDDFGEALGVSAHMQELRRVKSGPFFEEEAIYLQDLVDEYFYWKETGNEEYIREIIKPVEYGLQHLQKVIIKDSAVNAICHGANLYANGISKIEKGIGPEEIVLVETLKGEAVAIGKTLANTKKILKSDEELVIDIERVIMDKNIYPKMWKSSKKKKF</sequence>